<accession>A0A8J5W223</accession>
<gene>
    <name evidence="1" type="ORF">GUJ93_ZPchr0005g15611</name>
</gene>
<protein>
    <submittedName>
        <fullName evidence="1">Uncharacterized protein</fullName>
    </submittedName>
</protein>
<proteinExistence type="predicted"/>
<name>A0A8J5W223_ZIZPA</name>
<reference evidence="1" key="2">
    <citation type="submission" date="2021-02" db="EMBL/GenBank/DDBJ databases">
        <authorList>
            <person name="Kimball J.A."/>
            <person name="Haas M.W."/>
            <person name="Macchietto M."/>
            <person name="Kono T."/>
            <person name="Duquette J."/>
            <person name="Shao M."/>
        </authorList>
    </citation>
    <scope>NUCLEOTIDE SEQUENCE</scope>
    <source>
        <tissue evidence="1">Fresh leaf tissue</tissue>
    </source>
</reference>
<dbReference type="Proteomes" id="UP000729402">
    <property type="component" value="Unassembled WGS sequence"/>
</dbReference>
<organism evidence="1 2">
    <name type="scientific">Zizania palustris</name>
    <name type="common">Northern wild rice</name>
    <dbReference type="NCBI Taxonomy" id="103762"/>
    <lineage>
        <taxon>Eukaryota</taxon>
        <taxon>Viridiplantae</taxon>
        <taxon>Streptophyta</taxon>
        <taxon>Embryophyta</taxon>
        <taxon>Tracheophyta</taxon>
        <taxon>Spermatophyta</taxon>
        <taxon>Magnoliopsida</taxon>
        <taxon>Liliopsida</taxon>
        <taxon>Poales</taxon>
        <taxon>Poaceae</taxon>
        <taxon>BOP clade</taxon>
        <taxon>Oryzoideae</taxon>
        <taxon>Oryzeae</taxon>
        <taxon>Zizaniinae</taxon>
        <taxon>Zizania</taxon>
    </lineage>
</organism>
<reference evidence="1" key="1">
    <citation type="journal article" date="2021" name="bioRxiv">
        <title>Whole Genome Assembly and Annotation of Northern Wild Rice, Zizania palustris L., Supports a Whole Genome Duplication in the Zizania Genus.</title>
        <authorList>
            <person name="Haas M."/>
            <person name="Kono T."/>
            <person name="Macchietto M."/>
            <person name="Millas R."/>
            <person name="McGilp L."/>
            <person name="Shao M."/>
            <person name="Duquette J."/>
            <person name="Hirsch C.N."/>
            <person name="Kimball J."/>
        </authorList>
    </citation>
    <scope>NUCLEOTIDE SEQUENCE</scope>
    <source>
        <tissue evidence="1">Fresh leaf tissue</tissue>
    </source>
</reference>
<dbReference type="AlphaFoldDB" id="A0A8J5W223"/>
<dbReference type="EMBL" id="JAAALK010000284">
    <property type="protein sequence ID" value="KAG8069364.1"/>
    <property type="molecule type" value="Genomic_DNA"/>
</dbReference>
<keyword evidence="2" id="KW-1185">Reference proteome</keyword>
<sequence length="105" mass="11536">MHQAATASSYTALHCGVALLASHNPTHISRGNLFAFNLEQQAHDTHSTCIVKTLGEKVVQAIANQAKQQQPASIPRAQLPRRFCSVRHQDARQLQENVQQQGTQA</sequence>
<evidence type="ECO:0000313" key="2">
    <source>
        <dbReference type="Proteomes" id="UP000729402"/>
    </source>
</evidence>
<evidence type="ECO:0000313" key="1">
    <source>
        <dbReference type="EMBL" id="KAG8069364.1"/>
    </source>
</evidence>
<comment type="caution">
    <text evidence="1">The sequence shown here is derived from an EMBL/GenBank/DDBJ whole genome shotgun (WGS) entry which is preliminary data.</text>
</comment>